<proteinExistence type="predicted"/>
<dbReference type="InterPro" id="IPR001647">
    <property type="entry name" value="HTH_TetR"/>
</dbReference>
<dbReference type="RefSeq" id="WP_160759417.1">
    <property type="nucleotide sequence ID" value="NZ_BAAADZ010000002.1"/>
</dbReference>
<evidence type="ECO:0000256" key="4">
    <source>
        <dbReference type="PROSITE-ProRule" id="PRU00335"/>
    </source>
</evidence>
<dbReference type="SUPFAM" id="SSF48498">
    <property type="entry name" value="Tetracyclin repressor-like, C-terminal domain"/>
    <property type="match status" value="1"/>
</dbReference>
<evidence type="ECO:0000313" key="8">
    <source>
        <dbReference type="EMBL" id="MXP37268.1"/>
    </source>
</evidence>
<evidence type="ECO:0000256" key="2">
    <source>
        <dbReference type="ARBA" id="ARBA00023125"/>
    </source>
</evidence>
<accession>A0A6I4UFP5</accession>
<dbReference type="PANTHER" id="PTHR30055">
    <property type="entry name" value="HTH-TYPE TRANSCRIPTIONAL REGULATOR RUTR"/>
    <property type="match status" value="1"/>
</dbReference>
<evidence type="ECO:0000256" key="1">
    <source>
        <dbReference type="ARBA" id="ARBA00023015"/>
    </source>
</evidence>
<evidence type="ECO:0000313" key="7">
    <source>
        <dbReference type="EMBL" id="MBB3775104.1"/>
    </source>
</evidence>
<evidence type="ECO:0000256" key="5">
    <source>
        <dbReference type="SAM" id="MobiDB-lite"/>
    </source>
</evidence>
<dbReference type="InterPro" id="IPR036271">
    <property type="entry name" value="Tet_transcr_reg_TetR-rel_C_sf"/>
</dbReference>
<gene>
    <name evidence="7" type="ORF">FHS52_001047</name>
    <name evidence="8" type="ORF">GRI59_01410</name>
</gene>
<feature type="domain" description="HTH tetR-type" evidence="6">
    <location>
        <begin position="24"/>
        <end position="84"/>
    </location>
</feature>
<sequence length="225" mass="24440">MSISGSSEPEKKPVRRKAGRPLDAAKRVAIVETAAHHFFHHGYAATAIEQVAADAGVSKVTIYNQFGDKRALFTAAVECECEKMRGHFSLEGAVHGTVRERLTAIGQAIYAFLFRPEMIQFERRIAAETEVEPAIGAAFLEAGPWRMKHGFAAYLSHAVAAGELAIPDPMLAAEQFVSMCKGMGDLERRFGAFVTPEARDQRIAGAVEVFLAAYGKPAMPCATDR</sequence>
<dbReference type="AlphaFoldDB" id="A0A6I4UFP5"/>
<dbReference type="PANTHER" id="PTHR30055:SF146">
    <property type="entry name" value="HTH-TYPE TRANSCRIPTIONAL DUAL REGULATOR CECR"/>
    <property type="match status" value="1"/>
</dbReference>
<dbReference type="PROSITE" id="PS50977">
    <property type="entry name" value="HTH_TETR_2"/>
    <property type="match status" value="1"/>
</dbReference>
<evidence type="ECO:0000256" key="3">
    <source>
        <dbReference type="ARBA" id="ARBA00023163"/>
    </source>
</evidence>
<reference evidence="8 9" key="1">
    <citation type="submission" date="2019-12" db="EMBL/GenBank/DDBJ databases">
        <title>Genomic-based taxomic classification of the family Erythrobacteraceae.</title>
        <authorList>
            <person name="Xu L."/>
        </authorList>
    </citation>
    <scope>NUCLEOTIDE SEQUENCE [LARGE SCALE GENOMIC DNA]</scope>
    <source>
        <strain evidence="8 9">JCM 10282</strain>
    </source>
</reference>
<dbReference type="GO" id="GO:0000976">
    <property type="term" value="F:transcription cis-regulatory region binding"/>
    <property type="evidence" value="ECO:0007669"/>
    <property type="project" value="TreeGrafter"/>
</dbReference>
<dbReference type="Gene3D" id="1.10.10.60">
    <property type="entry name" value="Homeodomain-like"/>
    <property type="match status" value="1"/>
</dbReference>
<dbReference type="OrthoDB" id="9816431at2"/>
<dbReference type="GO" id="GO:0003700">
    <property type="term" value="F:DNA-binding transcription factor activity"/>
    <property type="evidence" value="ECO:0007669"/>
    <property type="project" value="TreeGrafter"/>
</dbReference>
<dbReference type="FunFam" id="1.10.10.60:FF:000141">
    <property type="entry name" value="TetR family transcriptional regulator"/>
    <property type="match status" value="1"/>
</dbReference>
<dbReference type="SUPFAM" id="SSF46689">
    <property type="entry name" value="Homeodomain-like"/>
    <property type="match status" value="1"/>
</dbReference>
<feature type="DNA-binding region" description="H-T-H motif" evidence="4">
    <location>
        <begin position="47"/>
        <end position="66"/>
    </location>
</feature>
<name>A0A6I4UFP5_9SPHN</name>
<comment type="caution">
    <text evidence="8">The sequence shown here is derived from an EMBL/GenBank/DDBJ whole genome shotgun (WGS) entry which is preliminary data.</text>
</comment>
<dbReference type="Gene3D" id="1.10.357.10">
    <property type="entry name" value="Tetracycline Repressor, domain 2"/>
    <property type="match status" value="1"/>
</dbReference>
<keyword evidence="1" id="KW-0805">Transcription regulation</keyword>
<dbReference type="Proteomes" id="UP000548685">
    <property type="component" value="Unassembled WGS sequence"/>
</dbReference>
<evidence type="ECO:0000259" key="6">
    <source>
        <dbReference type="PROSITE" id="PS50977"/>
    </source>
</evidence>
<reference evidence="7 10" key="2">
    <citation type="submission" date="2020-08" db="EMBL/GenBank/DDBJ databases">
        <title>Genomic Encyclopedia of Type Strains, Phase IV (KMG-IV): sequencing the most valuable type-strain genomes for metagenomic binning, comparative biology and taxonomic classification.</title>
        <authorList>
            <person name="Goeker M."/>
        </authorList>
    </citation>
    <scope>NUCLEOTIDE SEQUENCE [LARGE SCALE GENOMIC DNA]</scope>
    <source>
        <strain evidence="7 10">DSM 8510</strain>
    </source>
</reference>
<dbReference type="EMBL" id="WTYB01000001">
    <property type="protein sequence ID" value="MXP37268.1"/>
    <property type="molecule type" value="Genomic_DNA"/>
</dbReference>
<keyword evidence="2 4" id="KW-0238">DNA-binding</keyword>
<dbReference type="InterPro" id="IPR050109">
    <property type="entry name" value="HTH-type_TetR-like_transc_reg"/>
</dbReference>
<dbReference type="PRINTS" id="PR00455">
    <property type="entry name" value="HTHTETR"/>
</dbReference>
<evidence type="ECO:0000313" key="10">
    <source>
        <dbReference type="Proteomes" id="UP000548685"/>
    </source>
</evidence>
<dbReference type="Pfam" id="PF14246">
    <property type="entry name" value="TetR_C_7"/>
    <property type="match status" value="1"/>
</dbReference>
<protein>
    <submittedName>
        <fullName evidence="8">TetR family transcriptional regulator</fullName>
    </submittedName>
    <submittedName>
        <fullName evidence="7">TetR/AcrR family transcriptional repressor of mexJK operon</fullName>
    </submittedName>
</protein>
<dbReference type="Pfam" id="PF00440">
    <property type="entry name" value="TetR_N"/>
    <property type="match status" value="1"/>
</dbReference>
<dbReference type="InterPro" id="IPR039536">
    <property type="entry name" value="TetR_C_Proteobacteria"/>
</dbReference>
<dbReference type="EMBL" id="JACICE010000001">
    <property type="protein sequence ID" value="MBB3775104.1"/>
    <property type="molecule type" value="Genomic_DNA"/>
</dbReference>
<feature type="region of interest" description="Disordered" evidence="5">
    <location>
        <begin position="1"/>
        <end position="20"/>
    </location>
</feature>
<keyword evidence="10" id="KW-1185">Reference proteome</keyword>
<dbReference type="Proteomes" id="UP000430021">
    <property type="component" value="Unassembled WGS sequence"/>
</dbReference>
<dbReference type="InterPro" id="IPR009057">
    <property type="entry name" value="Homeodomain-like_sf"/>
</dbReference>
<keyword evidence="3" id="KW-0804">Transcription</keyword>
<evidence type="ECO:0000313" key="9">
    <source>
        <dbReference type="Proteomes" id="UP000430021"/>
    </source>
</evidence>
<organism evidence="8 9">
    <name type="scientific">Erythrobacter ramosus</name>
    <dbReference type="NCBI Taxonomy" id="35811"/>
    <lineage>
        <taxon>Bacteria</taxon>
        <taxon>Pseudomonadati</taxon>
        <taxon>Pseudomonadota</taxon>
        <taxon>Alphaproteobacteria</taxon>
        <taxon>Sphingomonadales</taxon>
        <taxon>Erythrobacteraceae</taxon>
        <taxon>Erythrobacter/Porphyrobacter group</taxon>
        <taxon>Erythrobacter</taxon>
    </lineage>
</organism>